<dbReference type="AlphaFoldDB" id="A0A7J8HIC8"/>
<dbReference type="EMBL" id="JACASF010000006">
    <property type="protein sequence ID" value="KAF6471649.1"/>
    <property type="molecule type" value="Genomic_DNA"/>
</dbReference>
<sequence>MYVIITSLIALILNTTHLIRSFFIFHPLTEKYSLFFEDNRCSGCYAHSVIDSLADIYGAGDSLLLHLLSSVLPLPPLSPEVCVPAPHCDTEQVWDTQEYLLSLAGERCLKAFCSPNSQALLPLGWHTLVKVRLTTNIKLLPDVSHFSSIYM</sequence>
<dbReference type="Proteomes" id="UP000550707">
    <property type="component" value="Unassembled WGS sequence"/>
</dbReference>
<evidence type="ECO:0000313" key="1">
    <source>
        <dbReference type="EMBL" id="KAF6471649.1"/>
    </source>
</evidence>
<keyword evidence="2" id="KW-1185">Reference proteome</keyword>
<name>A0A7J8HIC8_MOLMO</name>
<proteinExistence type="predicted"/>
<protein>
    <submittedName>
        <fullName evidence="1">Uncharacterized protein</fullName>
    </submittedName>
</protein>
<dbReference type="InParanoid" id="A0A7J8HIC8"/>
<gene>
    <name evidence="1" type="ORF">HJG59_011021</name>
</gene>
<comment type="caution">
    <text evidence="1">The sequence shown here is derived from an EMBL/GenBank/DDBJ whole genome shotgun (WGS) entry which is preliminary data.</text>
</comment>
<reference evidence="1 2" key="1">
    <citation type="journal article" date="2020" name="Nature">
        <title>Six reference-quality genomes reveal evolution of bat adaptations.</title>
        <authorList>
            <person name="Jebb D."/>
            <person name="Huang Z."/>
            <person name="Pippel M."/>
            <person name="Hughes G.M."/>
            <person name="Lavrichenko K."/>
            <person name="Devanna P."/>
            <person name="Winkler S."/>
            <person name="Jermiin L.S."/>
            <person name="Skirmuntt E.C."/>
            <person name="Katzourakis A."/>
            <person name="Burkitt-Gray L."/>
            <person name="Ray D.A."/>
            <person name="Sullivan K.A.M."/>
            <person name="Roscito J.G."/>
            <person name="Kirilenko B.M."/>
            <person name="Davalos L.M."/>
            <person name="Corthals A.P."/>
            <person name="Power M.L."/>
            <person name="Jones G."/>
            <person name="Ransome R.D."/>
            <person name="Dechmann D.K.N."/>
            <person name="Locatelli A.G."/>
            <person name="Puechmaille S.J."/>
            <person name="Fedrigo O."/>
            <person name="Jarvis E.D."/>
            <person name="Hiller M."/>
            <person name="Vernes S.C."/>
            <person name="Myers E.W."/>
            <person name="Teeling E.C."/>
        </authorList>
    </citation>
    <scope>NUCLEOTIDE SEQUENCE [LARGE SCALE GENOMIC DNA]</scope>
    <source>
        <strain evidence="1">MMolMol1</strain>
        <tissue evidence="1">Muscle</tissue>
    </source>
</reference>
<accession>A0A7J8HIC8</accession>
<organism evidence="1 2">
    <name type="scientific">Molossus molossus</name>
    <name type="common">Pallas' mastiff bat</name>
    <name type="synonym">Vespertilio molossus</name>
    <dbReference type="NCBI Taxonomy" id="27622"/>
    <lineage>
        <taxon>Eukaryota</taxon>
        <taxon>Metazoa</taxon>
        <taxon>Chordata</taxon>
        <taxon>Craniata</taxon>
        <taxon>Vertebrata</taxon>
        <taxon>Euteleostomi</taxon>
        <taxon>Mammalia</taxon>
        <taxon>Eutheria</taxon>
        <taxon>Laurasiatheria</taxon>
        <taxon>Chiroptera</taxon>
        <taxon>Yangochiroptera</taxon>
        <taxon>Molossidae</taxon>
        <taxon>Molossus</taxon>
    </lineage>
</organism>
<evidence type="ECO:0000313" key="2">
    <source>
        <dbReference type="Proteomes" id="UP000550707"/>
    </source>
</evidence>